<dbReference type="PANTHER" id="PTHR30531:SF12">
    <property type="entry name" value="FLAGELLAR BIOSYNTHETIC PROTEIN FLHB"/>
    <property type="match status" value="1"/>
</dbReference>
<protein>
    <submittedName>
        <fullName evidence="2">EscU/YscU/HrcU family type III secretion system export apparatus switch protein</fullName>
    </submittedName>
</protein>
<evidence type="ECO:0000256" key="1">
    <source>
        <dbReference type="ARBA" id="ARBA00010690"/>
    </source>
</evidence>
<gene>
    <name evidence="2" type="ORF">HYS17_10200</name>
</gene>
<dbReference type="SUPFAM" id="SSF160544">
    <property type="entry name" value="EscU C-terminal domain-like"/>
    <property type="match status" value="1"/>
</dbReference>
<proteinExistence type="inferred from homology"/>
<dbReference type="AlphaFoldDB" id="A0A7T5R1K3"/>
<dbReference type="InterPro" id="IPR029025">
    <property type="entry name" value="T3SS_substrate_exporter_C"/>
</dbReference>
<name>A0A7T5R1K3_9BACT</name>
<dbReference type="Pfam" id="PF01312">
    <property type="entry name" value="Bac_export_2"/>
    <property type="match status" value="1"/>
</dbReference>
<dbReference type="GO" id="GO:0005886">
    <property type="term" value="C:plasma membrane"/>
    <property type="evidence" value="ECO:0007669"/>
    <property type="project" value="TreeGrafter"/>
</dbReference>
<dbReference type="EMBL" id="CP066681">
    <property type="protein sequence ID" value="QQG35858.1"/>
    <property type="molecule type" value="Genomic_DNA"/>
</dbReference>
<dbReference type="InterPro" id="IPR006135">
    <property type="entry name" value="T3SS_substrate_exporter"/>
</dbReference>
<dbReference type="Gene3D" id="3.40.1690.10">
    <property type="entry name" value="secretion proteins EscU"/>
    <property type="match status" value="1"/>
</dbReference>
<comment type="similarity">
    <text evidence="1">Belongs to the type III secretion exporter family.</text>
</comment>
<accession>A0A7T5R1K3</accession>
<dbReference type="PANTHER" id="PTHR30531">
    <property type="entry name" value="FLAGELLAR BIOSYNTHETIC PROTEIN FLHB"/>
    <property type="match status" value="1"/>
</dbReference>
<evidence type="ECO:0000313" key="3">
    <source>
        <dbReference type="Proteomes" id="UP000595362"/>
    </source>
</evidence>
<evidence type="ECO:0000313" key="2">
    <source>
        <dbReference type="EMBL" id="QQG35858.1"/>
    </source>
</evidence>
<sequence length="132" mass="14411">MVDRYDNDPDKVIKNSLIPLNKKEKSSRQVAVALQDAPTSEDVARITAAGRGKIAEQILQIAFENGVNVREDGALAEMLATIELDSPIPSEAFMAVAEILSYVYQANGQPNPFDSVLDDAMQEGCNKDDKNE</sequence>
<reference evidence="2 3" key="1">
    <citation type="submission" date="2020-07" db="EMBL/GenBank/DDBJ databases">
        <title>Huge and variable diversity of episymbiotic CPR bacteria and DPANN archaea in groundwater ecosystems.</title>
        <authorList>
            <person name="He C.Y."/>
            <person name="Keren R."/>
            <person name="Whittaker M."/>
            <person name="Farag I.F."/>
            <person name="Doudna J."/>
            <person name="Cate J.H.D."/>
            <person name="Banfield J.F."/>
        </authorList>
    </citation>
    <scope>NUCLEOTIDE SEQUENCE [LARGE SCALE GENOMIC DNA]</scope>
    <source>
        <strain evidence="2">NC_groundwater_70_Ag_B-0.1um_54_66</strain>
    </source>
</reference>
<organism evidence="2 3">
    <name type="scientific">Micavibrio aeruginosavorus</name>
    <dbReference type="NCBI Taxonomy" id="349221"/>
    <lineage>
        <taxon>Bacteria</taxon>
        <taxon>Pseudomonadati</taxon>
        <taxon>Bdellovibrionota</taxon>
        <taxon>Bdellovibrionia</taxon>
        <taxon>Bdellovibrionales</taxon>
        <taxon>Pseudobdellovibrionaceae</taxon>
        <taxon>Micavibrio</taxon>
    </lineage>
</organism>
<dbReference type="GO" id="GO:0009306">
    <property type="term" value="P:protein secretion"/>
    <property type="evidence" value="ECO:0007669"/>
    <property type="project" value="InterPro"/>
</dbReference>
<dbReference type="Proteomes" id="UP000595362">
    <property type="component" value="Chromosome"/>
</dbReference>